<accession>A0A9R1VC50</accession>
<evidence type="ECO:0000256" key="2">
    <source>
        <dbReference type="ARBA" id="ARBA00022771"/>
    </source>
</evidence>
<keyword evidence="2 4" id="KW-0863">Zinc-finger</keyword>
<dbReference type="EMBL" id="NBSK02000005">
    <property type="protein sequence ID" value="KAJ0204367.1"/>
    <property type="molecule type" value="Genomic_DNA"/>
</dbReference>
<protein>
    <recommendedName>
        <fullName evidence="6">SWIM-type domain-containing protein</fullName>
    </recommendedName>
</protein>
<reference evidence="7 8" key="1">
    <citation type="journal article" date="2017" name="Nat. Commun.">
        <title>Genome assembly with in vitro proximity ligation data and whole-genome triplication in lettuce.</title>
        <authorList>
            <person name="Reyes-Chin-Wo S."/>
            <person name="Wang Z."/>
            <person name="Yang X."/>
            <person name="Kozik A."/>
            <person name="Arikit S."/>
            <person name="Song C."/>
            <person name="Xia L."/>
            <person name="Froenicke L."/>
            <person name="Lavelle D.O."/>
            <person name="Truco M.J."/>
            <person name="Xia R."/>
            <person name="Zhu S."/>
            <person name="Xu C."/>
            <person name="Xu H."/>
            <person name="Xu X."/>
            <person name="Cox K."/>
            <person name="Korf I."/>
            <person name="Meyers B.C."/>
            <person name="Michelmore R.W."/>
        </authorList>
    </citation>
    <scope>NUCLEOTIDE SEQUENCE [LARGE SCALE GENOMIC DNA]</scope>
    <source>
        <strain evidence="8">cv. Salinas</strain>
        <tissue evidence="7">Seedlings</tissue>
    </source>
</reference>
<evidence type="ECO:0000259" key="6">
    <source>
        <dbReference type="PROSITE" id="PS50966"/>
    </source>
</evidence>
<evidence type="ECO:0000313" key="7">
    <source>
        <dbReference type="EMBL" id="KAJ0204367.1"/>
    </source>
</evidence>
<dbReference type="PROSITE" id="PS50966">
    <property type="entry name" value="ZF_SWIM"/>
    <property type="match status" value="1"/>
</dbReference>
<dbReference type="InterPro" id="IPR018289">
    <property type="entry name" value="MULE_transposase_dom"/>
</dbReference>
<dbReference type="Proteomes" id="UP000235145">
    <property type="component" value="Unassembled WGS sequence"/>
</dbReference>
<dbReference type="GO" id="GO:0008270">
    <property type="term" value="F:zinc ion binding"/>
    <property type="evidence" value="ECO:0007669"/>
    <property type="project" value="UniProtKB-KW"/>
</dbReference>
<feature type="domain" description="SWIM-type" evidence="6">
    <location>
        <begin position="256"/>
        <end position="288"/>
    </location>
</feature>
<keyword evidence="1" id="KW-0479">Metal-binding</keyword>
<keyword evidence="3" id="KW-0862">Zinc</keyword>
<evidence type="ECO:0000313" key="8">
    <source>
        <dbReference type="Proteomes" id="UP000235145"/>
    </source>
</evidence>
<evidence type="ECO:0000256" key="4">
    <source>
        <dbReference type="PROSITE-ProRule" id="PRU00325"/>
    </source>
</evidence>
<proteinExistence type="predicted"/>
<keyword evidence="5" id="KW-0812">Transmembrane</keyword>
<dbReference type="PANTHER" id="PTHR31973">
    <property type="entry name" value="POLYPROTEIN, PUTATIVE-RELATED"/>
    <property type="match status" value="1"/>
</dbReference>
<keyword evidence="5" id="KW-1133">Transmembrane helix</keyword>
<keyword evidence="8" id="KW-1185">Reference proteome</keyword>
<sequence length="423" mass="48560">MVGNKQLHHTENSSWCDIHKKPWEKILIAVGLDSNNDIYLVAYAIVEIENINSWTWFLEHLGDDLDLNSSSNFTFISDRKKGILAAIEKLFPSAEKRFCLRHVYDNMKLKHKGDELREAVWFCGKVYNIPKFNRAMEKLKKLNPKAHEWLSKIPTKHWARSHFSGRALSDSLTNNLCKAFKSKLDDARDKPIITCLEFIREYLTNRIVNVHKVLDKCKVQTATTILENNKTEENKMRVIFNGAGKYQVTGLWMEQYVVNLKERSCSCRKWDITGIPCQHAIAAMYDKMQNGSECGDPEAWVGKCYWLSTWNVMYQHTIDPINGRSMWPKSDCPTTLLPPKHHKHAKEKKEEGKYLTVTCSKCHNKGHNARTCKGQGGPGKDGKGSGQKKGKYVVVYFVVLSMLLLLCLSKVRTCLLSLVMVYL</sequence>
<gene>
    <name evidence="7" type="ORF">LSAT_V11C500272720</name>
</gene>
<name>A0A9R1VC50_LACSA</name>
<dbReference type="Pfam" id="PF04434">
    <property type="entry name" value="SWIM"/>
    <property type="match status" value="1"/>
</dbReference>
<comment type="caution">
    <text evidence="7">The sequence shown here is derived from an EMBL/GenBank/DDBJ whole genome shotgun (WGS) entry which is preliminary data.</text>
</comment>
<dbReference type="PANTHER" id="PTHR31973:SF190">
    <property type="entry name" value="MULE TRANSPOSASE DOMAIN-CONTAINING PROTEIN"/>
    <property type="match status" value="1"/>
</dbReference>
<dbReference type="AlphaFoldDB" id="A0A9R1VC50"/>
<feature type="transmembrane region" description="Helical" evidence="5">
    <location>
        <begin position="393"/>
        <end position="422"/>
    </location>
</feature>
<evidence type="ECO:0000256" key="5">
    <source>
        <dbReference type="SAM" id="Phobius"/>
    </source>
</evidence>
<keyword evidence="5" id="KW-0472">Membrane</keyword>
<dbReference type="SMART" id="SM00575">
    <property type="entry name" value="ZnF_PMZ"/>
    <property type="match status" value="1"/>
</dbReference>
<dbReference type="Pfam" id="PF10551">
    <property type="entry name" value="MULE"/>
    <property type="match status" value="1"/>
</dbReference>
<evidence type="ECO:0000256" key="1">
    <source>
        <dbReference type="ARBA" id="ARBA00022723"/>
    </source>
</evidence>
<dbReference type="InterPro" id="IPR006564">
    <property type="entry name" value="Znf_PMZ"/>
</dbReference>
<organism evidence="7 8">
    <name type="scientific">Lactuca sativa</name>
    <name type="common">Garden lettuce</name>
    <dbReference type="NCBI Taxonomy" id="4236"/>
    <lineage>
        <taxon>Eukaryota</taxon>
        <taxon>Viridiplantae</taxon>
        <taxon>Streptophyta</taxon>
        <taxon>Embryophyta</taxon>
        <taxon>Tracheophyta</taxon>
        <taxon>Spermatophyta</taxon>
        <taxon>Magnoliopsida</taxon>
        <taxon>eudicotyledons</taxon>
        <taxon>Gunneridae</taxon>
        <taxon>Pentapetalae</taxon>
        <taxon>asterids</taxon>
        <taxon>campanulids</taxon>
        <taxon>Asterales</taxon>
        <taxon>Asteraceae</taxon>
        <taxon>Cichorioideae</taxon>
        <taxon>Cichorieae</taxon>
        <taxon>Lactucinae</taxon>
        <taxon>Lactuca</taxon>
    </lineage>
</organism>
<evidence type="ECO:0000256" key="3">
    <source>
        <dbReference type="ARBA" id="ARBA00022833"/>
    </source>
</evidence>
<dbReference type="InterPro" id="IPR007527">
    <property type="entry name" value="Znf_SWIM"/>
</dbReference>